<dbReference type="InParanoid" id="A0A0G4EYE1"/>
<keyword evidence="9" id="KW-1185">Reference proteome</keyword>
<dbReference type="GO" id="GO:0001510">
    <property type="term" value="P:RNA methylation"/>
    <property type="evidence" value="ECO:0007669"/>
    <property type="project" value="InterPro"/>
</dbReference>
<reference evidence="8 9" key="1">
    <citation type="submission" date="2014-11" db="EMBL/GenBank/DDBJ databases">
        <authorList>
            <person name="Zhu J."/>
            <person name="Qi W."/>
            <person name="Song R."/>
        </authorList>
    </citation>
    <scope>NUCLEOTIDE SEQUENCE [LARGE SCALE GENOMIC DNA]</scope>
</reference>
<keyword evidence="5 6" id="KW-0694">RNA-binding</keyword>
<evidence type="ECO:0000256" key="1">
    <source>
        <dbReference type="ARBA" id="ARBA00007494"/>
    </source>
</evidence>
<evidence type="ECO:0000313" key="9">
    <source>
        <dbReference type="Proteomes" id="UP000041254"/>
    </source>
</evidence>
<dbReference type="PANTHER" id="PTHR22807:SF34">
    <property type="entry name" value="TRNA (CYTOSINE(72)-C(5))-METHYLTRANSFERASE NSUN6"/>
    <property type="match status" value="1"/>
</dbReference>
<evidence type="ECO:0000256" key="4">
    <source>
        <dbReference type="ARBA" id="ARBA00022691"/>
    </source>
</evidence>
<dbReference type="InterPro" id="IPR049560">
    <property type="entry name" value="MeTrfase_RsmB-F_NOP2_cat"/>
</dbReference>
<dbReference type="PROSITE" id="PS01153">
    <property type="entry name" value="NOL1_NOP2_SUN"/>
    <property type="match status" value="1"/>
</dbReference>
<dbReference type="Gene3D" id="3.40.50.150">
    <property type="entry name" value="Vaccinia Virus protein VP39"/>
    <property type="match status" value="1"/>
</dbReference>
<dbReference type="OrthoDB" id="427002at2759"/>
<feature type="binding site" evidence="6">
    <location>
        <begin position="271"/>
        <end position="277"/>
    </location>
    <ligand>
        <name>S-adenosyl-L-methionine</name>
        <dbReference type="ChEBI" id="CHEBI:59789"/>
    </ligand>
</feature>
<dbReference type="Pfam" id="PF01189">
    <property type="entry name" value="Methyltr_RsmB-F"/>
    <property type="match status" value="1"/>
</dbReference>
<evidence type="ECO:0000256" key="2">
    <source>
        <dbReference type="ARBA" id="ARBA00022603"/>
    </source>
</evidence>
<dbReference type="PROSITE" id="PS51686">
    <property type="entry name" value="SAM_MT_RSMB_NOP"/>
    <property type="match status" value="1"/>
</dbReference>
<dbReference type="GO" id="GO:0008173">
    <property type="term" value="F:RNA methyltransferase activity"/>
    <property type="evidence" value="ECO:0007669"/>
    <property type="project" value="InterPro"/>
</dbReference>
<dbReference type="VEuPathDB" id="CryptoDB:Vbra_8449"/>
<dbReference type="InterPro" id="IPR001678">
    <property type="entry name" value="MeTrfase_RsmB-F_NOP2_dom"/>
</dbReference>
<evidence type="ECO:0000259" key="7">
    <source>
        <dbReference type="PROSITE" id="PS51686"/>
    </source>
</evidence>
<dbReference type="InterPro" id="IPR023267">
    <property type="entry name" value="RCMT"/>
</dbReference>
<evidence type="ECO:0000256" key="6">
    <source>
        <dbReference type="PROSITE-ProRule" id="PRU01023"/>
    </source>
</evidence>
<evidence type="ECO:0000256" key="3">
    <source>
        <dbReference type="ARBA" id="ARBA00022679"/>
    </source>
</evidence>
<dbReference type="PRINTS" id="PR02008">
    <property type="entry name" value="RCMTFAMILY"/>
</dbReference>
<dbReference type="EMBL" id="CDMY01000347">
    <property type="protein sequence ID" value="CEM03680.1"/>
    <property type="molecule type" value="Genomic_DNA"/>
</dbReference>
<dbReference type="PANTHER" id="PTHR22807">
    <property type="entry name" value="NOP2 YEAST -RELATED NOL1/NOP2/FMU SUN DOMAIN-CONTAINING"/>
    <property type="match status" value="1"/>
</dbReference>
<feature type="active site" description="Nucleophile" evidence="6">
    <location>
        <position position="402"/>
    </location>
</feature>
<keyword evidence="2 6" id="KW-0489">Methyltransferase</keyword>
<dbReference type="InterPro" id="IPR029063">
    <property type="entry name" value="SAM-dependent_MTases_sf"/>
</dbReference>
<organism evidence="8 9">
    <name type="scientific">Vitrella brassicaformis (strain CCMP3155)</name>
    <dbReference type="NCBI Taxonomy" id="1169540"/>
    <lineage>
        <taxon>Eukaryota</taxon>
        <taxon>Sar</taxon>
        <taxon>Alveolata</taxon>
        <taxon>Colpodellida</taxon>
        <taxon>Vitrellaceae</taxon>
        <taxon>Vitrella</taxon>
    </lineage>
</organism>
<feature type="binding site" evidence="6">
    <location>
        <position position="295"/>
    </location>
    <ligand>
        <name>S-adenosyl-L-methionine</name>
        <dbReference type="ChEBI" id="CHEBI:59789"/>
    </ligand>
</feature>
<dbReference type="InterPro" id="IPR015947">
    <property type="entry name" value="PUA-like_sf"/>
</dbReference>
<keyword evidence="3 6" id="KW-0808">Transferase</keyword>
<gene>
    <name evidence="8" type="ORF">Vbra_8449</name>
</gene>
<feature type="binding site" evidence="6">
    <location>
        <position position="322"/>
    </location>
    <ligand>
        <name>S-adenosyl-L-methionine</name>
        <dbReference type="ChEBI" id="CHEBI:59789"/>
    </ligand>
</feature>
<feature type="binding site" evidence="6">
    <location>
        <position position="348"/>
    </location>
    <ligand>
        <name>S-adenosyl-L-methionine</name>
        <dbReference type="ChEBI" id="CHEBI:59789"/>
    </ligand>
</feature>
<sequence length="403" mass="43586">MNAEVEKPPFVQDKVYALLRDEWVGPAPLNATLRELQTPPATTTLRVVPSLAPPLEEIFAFLREWTQHKFAIEVHPVIADVISLTQKAPDGLADTDADSVPASSGRHPVVLVDPHCGHAVLRGSHVYAKGVLASEPGLKVGSRVSVYAYVGPKQGDRKLLRGTYLHTTDGQQDANCADTLADADSGAADTADGAAVSEDFDSPAFRAFCGDGVLEMSPLSIYQSSCGLAIRMDDAIDFQTLPPYLFPQNLPSAVVAHVMGCQPGESVADLCAAPGGKTTHICSLMDNQGWVLAIDRSQKRVDELKGTVLRHQATIAECICADATTDKWTCSRGSCQDLQGKFDRVLIDAPCSATGLRPRLTFGEGDLHIDSLSQIQRRLIQRPRWACCAKTRRLIRVSEDCCR</sequence>
<dbReference type="GO" id="GO:0003723">
    <property type="term" value="F:RNA binding"/>
    <property type="evidence" value="ECO:0007669"/>
    <property type="project" value="UniProtKB-UniRule"/>
</dbReference>
<dbReference type="STRING" id="1169540.A0A0G4EYE1"/>
<dbReference type="AlphaFoldDB" id="A0A0G4EYE1"/>
<feature type="domain" description="SAM-dependent MTase RsmB/NOP-type" evidence="7">
    <location>
        <begin position="180"/>
        <end position="403"/>
    </location>
</feature>
<evidence type="ECO:0000256" key="5">
    <source>
        <dbReference type="ARBA" id="ARBA00022884"/>
    </source>
</evidence>
<dbReference type="SUPFAM" id="SSF53335">
    <property type="entry name" value="S-adenosyl-L-methionine-dependent methyltransferases"/>
    <property type="match status" value="1"/>
</dbReference>
<comment type="similarity">
    <text evidence="1 6">Belongs to the class I-like SAM-binding methyltransferase superfamily. RsmB/NOP family.</text>
</comment>
<accession>A0A0G4EYE1</accession>
<keyword evidence="4 6" id="KW-0949">S-adenosyl-L-methionine</keyword>
<dbReference type="SUPFAM" id="SSF88697">
    <property type="entry name" value="PUA domain-like"/>
    <property type="match status" value="1"/>
</dbReference>
<dbReference type="PROSITE" id="PS50890">
    <property type="entry name" value="PUA"/>
    <property type="match status" value="1"/>
</dbReference>
<protein>
    <recommendedName>
        <fullName evidence="7">SAM-dependent MTase RsmB/NOP-type domain-containing protein</fullName>
    </recommendedName>
</protein>
<name>A0A0G4EYE1_VITBC</name>
<dbReference type="Proteomes" id="UP000041254">
    <property type="component" value="Unassembled WGS sequence"/>
</dbReference>
<evidence type="ECO:0000313" key="8">
    <source>
        <dbReference type="EMBL" id="CEM03680.1"/>
    </source>
</evidence>
<proteinExistence type="inferred from homology"/>
<dbReference type="InterPro" id="IPR018314">
    <property type="entry name" value="RsmB/NOL1/NOP2-like_CS"/>
</dbReference>